<gene>
    <name evidence="2" type="ORF">MM171B00326_0004</name>
</gene>
<feature type="transmembrane region" description="Helical" evidence="1">
    <location>
        <begin position="12"/>
        <end position="32"/>
    </location>
</feature>
<organism evidence="2">
    <name type="scientific">viral metagenome</name>
    <dbReference type="NCBI Taxonomy" id="1070528"/>
    <lineage>
        <taxon>unclassified sequences</taxon>
        <taxon>metagenomes</taxon>
        <taxon>organismal metagenomes</taxon>
    </lineage>
</organism>
<dbReference type="EMBL" id="MT143881">
    <property type="protein sequence ID" value="QJB04369.1"/>
    <property type="molecule type" value="Genomic_DNA"/>
</dbReference>
<evidence type="ECO:0000256" key="1">
    <source>
        <dbReference type="SAM" id="Phobius"/>
    </source>
</evidence>
<sequence length="715" mass="76070">MMNAINLITNILIDPLFLILFSSLLLIFGYTWTNKTSADEVGSADFNLIQNEKQDRDGEIPLTGTDQWDWGANIASAATLLPGCDGNAFYVTGTTKITAINAARSQPGTVIYLRFASSLIIEHDNDDIILPGGIDIQTKTNDIIAFIEYAADKWICSGFVKPIPVPNNILENSEIKVWSQSDTNKGLGTLGYDAGSAGGGNAPDVGDVVVGDDSGATGKIISYTIASGAFATNDAAGILTLGACTGRFHDNEGLTFEDGETAVVNAPDTSAINAGDLVQNGDFSVDTDPPNGWTSSNNAVLTTEAGGQIGNCLQVAVDGIPTANGRAISVPIVTESGRIHKAKIYFKKGTGTAGKIYIGSTSGGSQYYDSGAITDAAWTVYTKNFKATSATTYITLYADTANGAGLTSLYDEISLYVITPCCTGADVLAMDKWGKEGDPDLYREHSGVNTKDGSFYSLKIVPTTAGGVTYFPTYASSLLEHVYKPFWGRRVCSGLWIKAFLANHVRLAVYDNVSGFRYSQYHTGGGGWEWLENPATVGSTAIRVHPFWISTTQAGNVDGTTIVYANQLITTFGSSIGEGNYQPKQQEFIYTEVPILSLTYNNTAGWSDLAYTDLDIEADSDARLPKGCKAILVHTGLMDSGSGASVDAGLYLRSDATFLISSYANTIAGKTDNIECQLQGKQGCDINGDVDIRLEATGAGTLDIVRFEYHGVQVN</sequence>
<dbReference type="AlphaFoldDB" id="A0A6M3MGA1"/>
<protein>
    <submittedName>
        <fullName evidence="2">Uncharacterized protein</fullName>
    </submittedName>
</protein>
<proteinExistence type="predicted"/>
<keyword evidence="1" id="KW-1133">Transmembrane helix</keyword>
<dbReference type="Gene3D" id="2.60.120.260">
    <property type="entry name" value="Galactose-binding domain-like"/>
    <property type="match status" value="1"/>
</dbReference>
<evidence type="ECO:0000313" key="2">
    <source>
        <dbReference type="EMBL" id="QJB04369.1"/>
    </source>
</evidence>
<name>A0A6M3MGA1_9ZZZZ</name>
<keyword evidence="1" id="KW-0812">Transmembrane</keyword>
<keyword evidence="1" id="KW-0472">Membrane</keyword>
<reference evidence="2" key="1">
    <citation type="submission" date="2020-03" db="EMBL/GenBank/DDBJ databases">
        <title>The deep terrestrial virosphere.</title>
        <authorList>
            <person name="Holmfeldt K."/>
            <person name="Nilsson E."/>
            <person name="Simone D."/>
            <person name="Lopez-Fernandez M."/>
            <person name="Wu X."/>
            <person name="de Brujin I."/>
            <person name="Lundin D."/>
            <person name="Andersson A."/>
            <person name="Bertilsson S."/>
            <person name="Dopson M."/>
        </authorList>
    </citation>
    <scope>NUCLEOTIDE SEQUENCE</scope>
    <source>
        <strain evidence="2">MM171B00326</strain>
    </source>
</reference>
<accession>A0A6M3MGA1</accession>